<dbReference type="Proteomes" id="UP001518872">
    <property type="component" value="Unassembled WGS sequence"/>
</dbReference>
<accession>A0ABS2IPM9</accession>
<comment type="caution">
    <text evidence="2">The sequence shown here is derived from an EMBL/GenBank/DDBJ whole genome shotgun (WGS) entry which is preliminary data.</text>
</comment>
<dbReference type="EMBL" id="JAFEUC010000002">
    <property type="protein sequence ID" value="MBM7075670.1"/>
    <property type="molecule type" value="Genomic_DNA"/>
</dbReference>
<evidence type="ECO:0000313" key="3">
    <source>
        <dbReference type="Proteomes" id="UP001518872"/>
    </source>
</evidence>
<gene>
    <name evidence="2" type="ORF">JQX11_04785</name>
</gene>
<keyword evidence="3" id="KW-1185">Reference proteome</keyword>
<proteinExistence type="predicted"/>
<feature type="transmembrane region" description="Helical" evidence="1">
    <location>
        <begin position="38"/>
        <end position="55"/>
    </location>
</feature>
<keyword evidence="1" id="KW-0812">Transmembrane</keyword>
<name>A0ABS2IPM9_9ACTN</name>
<evidence type="ECO:0000256" key="1">
    <source>
        <dbReference type="SAM" id="Phobius"/>
    </source>
</evidence>
<dbReference type="RefSeq" id="WP_204923781.1">
    <property type="nucleotide sequence ID" value="NZ_JAFEUC010000002.1"/>
</dbReference>
<evidence type="ECO:0000313" key="2">
    <source>
        <dbReference type="EMBL" id="MBM7075670.1"/>
    </source>
</evidence>
<feature type="transmembrane region" description="Helical" evidence="1">
    <location>
        <begin position="12"/>
        <end position="32"/>
    </location>
</feature>
<keyword evidence="1" id="KW-1133">Transmembrane helix</keyword>
<evidence type="ECO:0008006" key="4">
    <source>
        <dbReference type="Google" id="ProtNLM"/>
    </source>
</evidence>
<protein>
    <recommendedName>
        <fullName evidence="4">DUF3040 domain-containing protein</fullName>
    </recommendedName>
</protein>
<keyword evidence="1" id="KW-0472">Membrane</keyword>
<reference evidence="2 3" key="1">
    <citation type="submission" date="2021-02" db="EMBL/GenBank/DDBJ databases">
        <authorList>
            <person name="Ra J.-S."/>
        </authorList>
    </citation>
    <scope>NUCLEOTIDE SEQUENCE [LARGE SCALE GENOMIC DNA]</scope>
    <source>
        <strain evidence="2 3">MMS20-R1-14</strain>
    </source>
</reference>
<sequence>MANGQTKTVGGLLLRVLGVLLVVVGVLGALASLTQGNVVGMVLGVVLVAGGAVLLKRSGRAGRSGAVPSTR</sequence>
<organism evidence="2 3">
    <name type="scientific">Micromonospora humida</name>
    <dbReference type="NCBI Taxonomy" id="2809018"/>
    <lineage>
        <taxon>Bacteria</taxon>
        <taxon>Bacillati</taxon>
        <taxon>Actinomycetota</taxon>
        <taxon>Actinomycetes</taxon>
        <taxon>Micromonosporales</taxon>
        <taxon>Micromonosporaceae</taxon>
        <taxon>Micromonospora</taxon>
    </lineage>
</organism>